<name>A0ABP1GUZ4_9EUKA</name>
<sequence length="110" mass="13255">MAGRLLFNRTMMFVAAGVWRHFLSCGAERWPSYFFKQHIQLPLRILLNDLTSSLIQFFLFRFCWEPFGLLYSVLLWLFCLLCSVCFCDLNDWLFCLKDLFIELEHDQIRD</sequence>
<keyword evidence="1" id="KW-0812">Transmembrane</keyword>
<protein>
    <submittedName>
        <fullName evidence="2">Hypothetical_protein</fullName>
    </submittedName>
</protein>
<organism evidence="2 3">
    <name type="scientific">Hexamita inflata</name>
    <dbReference type="NCBI Taxonomy" id="28002"/>
    <lineage>
        <taxon>Eukaryota</taxon>
        <taxon>Metamonada</taxon>
        <taxon>Diplomonadida</taxon>
        <taxon>Hexamitidae</taxon>
        <taxon>Hexamitinae</taxon>
        <taxon>Hexamita</taxon>
    </lineage>
</organism>
<keyword evidence="3" id="KW-1185">Reference proteome</keyword>
<reference evidence="2 3" key="1">
    <citation type="submission" date="2024-07" db="EMBL/GenBank/DDBJ databases">
        <authorList>
            <person name="Akdeniz Z."/>
        </authorList>
    </citation>
    <scope>NUCLEOTIDE SEQUENCE [LARGE SCALE GENOMIC DNA]</scope>
</reference>
<dbReference type="Proteomes" id="UP001642409">
    <property type="component" value="Unassembled WGS sequence"/>
</dbReference>
<evidence type="ECO:0000313" key="2">
    <source>
        <dbReference type="EMBL" id="CAL5979691.1"/>
    </source>
</evidence>
<comment type="caution">
    <text evidence="2">The sequence shown here is derived from an EMBL/GenBank/DDBJ whole genome shotgun (WGS) entry which is preliminary data.</text>
</comment>
<proteinExistence type="predicted"/>
<evidence type="ECO:0000313" key="3">
    <source>
        <dbReference type="Proteomes" id="UP001642409"/>
    </source>
</evidence>
<keyword evidence="1" id="KW-0472">Membrane</keyword>
<gene>
    <name evidence="2" type="ORF">HINF_LOCUS5818</name>
</gene>
<accession>A0ABP1GUZ4</accession>
<evidence type="ECO:0000256" key="1">
    <source>
        <dbReference type="SAM" id="Phobius"/>
    </source>
</evidence>
<keyword evidence="1" id="KW-1133">Transmembrane helix</keyword>
<dbReference type="EMBL" id="CAXDID020000011">
    <property type="protein sequence ID" value="CAL5979691.1"/>
    <property type="molecule type" value="Genomic_DNA"/>
</dbReference>
<feature type="transmembrane region" description="Helical" evidence="1">
    <location>
        <begin position="68"/>
        <end position="87"/>
    </location>
</feature>